<dbReference type="OrthoDB" id="9802264at2"/>
<dbReference type="PROSITE" id="PS50893">
    <property type="entry name" value="ABC_TRANSPORTER_2"/>
    <property type="match status" value="1"/>
</dbReference>
<comment type="similarity">
    <text evidence="1">Belongs to the ABC transporter superfamily.</text>
</comment>
<keyword evidence="4" id="KW-0472">Membrane</keyword>
<dbReference type="Proteomes" id="UP000179860">
    <property type="component" value="Chromosome 2"/>
</dbReference>
<accession>A0A1I9YQV7</accession>
<dbReference type="GO" id="GO:0005524">
    <property type="term" value="F:ATP binding"/>
    <property type="evidence" value="ECO:0007669"/>
    <property type="project" value="UniProtKB-KW"/>
</dbReference>
<keyword evidence="5" id="KW-0547">Nucleotide-binding</keyword>
<feature type="compositionally biased region" description="Basic and acidic residues" evidence="7">
    <location>
        <begin position="393"/>
        <end position="403"/>
    </location>
</feature>
<dbReference type="PANTHER" id="PTHR43117:SF4">
    <property type="entry name" value="OSMOPROTECTANT IMPORT ATP-BINDING PROTEIN OSMV"/>
    <property type="match status" value="1"/>
</dbReference>
<evidence type="ECO:0000256" key="2">
    <source>
        <dbReference type="ARBA" id="ARBA00022448"/>
    </source>
</evidence>
<evidence type="ECO:0000256" key="7">
    <source>
        <dbReference type="SAM" id="MobiDB-lite"/>
    </source>
</evidence>
<evidence type="ECO:0000256" key="5">
    <source>
        <dbReference type="ARBA" id="ARBA00022741"/>
    </source>
</evidence>
<dbReference type="KEGG" id="pspw:BJG93_24925"/>
<feature type="domain" description="ABC transporter" evidence="8">
    <location>
        <begin position="2"/>
        <end position="239"/>
    </location>
</feature>
<dbReference type="RefSeq" id="WP_063828906.1">
    <property type="nucleotide sequence ID" value="NZ_CP017562.2"/>
</dbReference>
<dbReference type="InterPro" id="IPR027417">
    <property type="entry name" value="P-loop_NTPase"/>
</dbReference>
<name>A0A1I9YQV7_9BURK</name>
<dbReference type="AlphaFoldDB" id="A0A1I9YQV7"/>
<dbReference type="InterPro" id="IPR017871">
    <property type="entry name" value="ABC_transporter-like_CS"/>
</dbReference>
<dbReference type="InterPro" id="IPR003439">
    <property type="entry name" value="ABC_transporter-like_ATP-bd"/>
</dbReference>
<sequence>MIDLRHLTKRFEKRGEQPVVDDVSMTVGEGELCVLLGPSGCGKTTTLKMINRLVQPTSGRILIGGADTAGFDIVELRRRIGYAIQQVGLFPNMTVAENIAVVPKMLGWDKARIRERTENLLEMVTLDPATYMRCYPRDLSGGQQQRVGVARALAADPPVMLMDEPFGAIDPINRTSIQDEFRHIQKSLRKTVMFVSHDIDEAMKMGDKVAIFRNGKLEQLASPDELLARPASAFVADFIGTDRALKRLRLMRATDAALESARVARLGYPSADARALLRDHVAEALVVLDAHGRPAGHVGAAELDAGGATLEAASLRALPGSVRAGDDLRTVMSMLLAHGASWLPGVDADGRFIGYVTHDRIAQLARAACASGEALPEGGVASLAGNAVNAGDGSRENGKHPELVFRGAR</sequence>
<evidence type="ECO:0000256" key="6">
    <source>
        <dbReference type="ARBA" id="ARBA00022840"/>
    </source>
</evidence>
<keyword evidence="4" id="KW-0997">Cell inner membrane</keyword>
<gene>
    <name evidence="9" type="ORF">BJG93_24925</name>
</gene>
<feature type="region of interest" description="Disordered" evidence="7">
    <location>
        <begin position="390"/>
        <end position="409"/>
    </location>
</feature>
<dbReference type="Gene3D" id="3.40.50.300">
    <property type="entry name" value="P-loop containing nucleotide triphosphate hydrolases"/>
    <property type="match status" value="1"/>
</dbReference>
<reference evidence="9" key="2">
    <citation type="submission" date="2021-06" db="EMBL/GenBank/DDBJ databases">
        <authorList>
            <person name="Rogers T.H."/>
            <person name="Ramsay J.P."/>
            <person name="Wang P."/>
            <person name="Terpolilli J."/>
        </authorList>
    </citation>
    <scope>NUCLEOTIDE SEQUENCE [LARGE SCALE GENOMIC DNA]</scope>
    <source>
        <strain evidence="9">WSM5005</strain>
    </source>
</reference>
<dbReference type="Gene3D" id="3.10.580.10">
    <property type="entry name" value="CBS-domain"/>
    <property type="match status" value="1"/>
</dbReference>
<evidence type="ECO:0000313" key="9">
    <source>
        <dbReference type="EMBL" id="APA88580.1"/>
    </source>
</evidence>
<dbReference type="FunFam" id="3.40.50.300:FF:000425">
    <property type="entry name" value="Probable ABC transporter, ATP-binding subunit"/>
    <property type="match status" value="1"/>
</dbReference>
<dbReference type="SUPFAM" id="SSF52540">
    <property type="entry name" value="P-loop containing nucleoside triphosphate hydrolases"/>
    <property type="match status" value="1"/>
</dbReference>
<keyword evidence="10" id="KW-1185">Reference proteome</keyword>
<dbReference type="Pfam" id="PF00005">
    <property type="entry name" value="ABC_tran"/>
    <property type="match status" value="1"/>
</dbReference>
<dbReference type="GO" id="GO:0015697">
    <property type="term" value="P:quaternary ammonium group transport"/>
    <property type="evidence" value="ECO:0007669"/>
    <property type="project" value="UniProtKB-ARBA"/>
</dbReference>
<keyword evidence="3" id="KW-1003">Cell membrane</keyword>
<dbReference type="EMBL" id="CP017562">
    <property type="protein sequence ID" value="APA88580.1"/>
    <property type="molecule type" value="Genomic_DNA"/>
</dbReference>
<dbReference type="SMART" id="SM00382">
    <property type="entry name" value="AAA"/>
    <property type="match status" value="1"/>
</dbReference>
<dbReference type="GO" id="GO:0016887">
    <property type="term" value="F:ATP hydrolysis activity"/>
    <property type="evidence" value="ECO:0007669"/>
    <property type="project" value="InterPro"/>
</dbReference>
<dbReference type="PROSITE" id="PS00211">
    <property type="entry name" value="ABC_TRANSPORTER_1"/>
    <property type="match status" value="1"/>
</dbReference>
<evidence type="ECO:0000259" key="8">
    <source>
        <dbReference type="PROSITE" id="PS50893"/>
    </source>
</evidence>
<dbReference type="STRING" id="754502.BJG93_24925"/>
<protein>
    <submittedName>
        <fullName evidence="9">ABC transporter ATP-binding protein</fullName>
    </submittedName>
</protein>
<dbReference type="SUPFAM" id="SSF54631">
    <property type="entry name" value="CBS-domain pair"/>
    <property type="match status" value="1"/>
</dbReference>
<evidence type="ECO:0000313" key="10">
    <source>
        <dbReference type="Proteomes" id="UP000179860"/>
    </source>
</evidence>
<reference evidence="9" key="1">
    <citation type="submission" date="2016-09" db="EMBL/GenBank/DDBJ databases">
        <title>The Complete Genome of Burkholderia sprentiae wsm5005.</title>
        <authorList>
            <person name="De Meyer S."/>
            <person name="Wang P."/>
            <person name="Terpolilli J."/>
        </authorList>
    </citation>
    <scope>NUCLEOTIDE SEQUENCE [LARGE SCALE GENOMIC DNA]</scope>
    <source>
        <strain evidence="9">WSM5005</strain>
    </source>
</reference>
<dbReference type="PANTHER" id="PTHR43117">
    <property type="entry name" value="OSMOPROTECTANT IMPORT ATP-BINDING PROTEIN OSMV"/>
    <property type="match status" value="1"/>
</dbReference>
<organism evidence="9 10">
    <name type="scientific">Paraburkholderia sprentiae WSM5005</name>
    <dbReference type="NCBI Taxonomy" id="754502"/>
    <lineage>
        <taxon>Bacteria</taxon>
        <taxon>Pseudomonadati</taxon>
        <taxon>Pseudomonadota</taxon>
        <taxon>Betaproteobacteria</taxon>
        <taxon>Burkholderiales</taxon>
        <taxon>Burkholderiaceae</taxon>
        <taxon>Paraburkholderia</taxon>
    </lineage>
</organism>
<keyword evidence="6 9" id="KW-0067">ATP-binding</keyword>
<dbReference type="InterPro" id="IPR046342">
    <property type="entry name" value="CBS_dom_sf"/>
</dbReference>
<proteinExistence type="inferred from homology"/>
<keyword evidence="2" id="KW-0813">Transport</keyword>
<evidence type="ECO:0000256" key="1">
    <source>
        <dbReference type="ARBA" id="ARBA00005417"/>
    </source>
</evidence>
<evidence type="ECO:0000256" key="3">
    <source>
        <dbReference type="ARBA" id="ARBA00022475"/>
    </source>
</evidence>
<evidence type="ECO:0000256" key="4">
    <source>
        <dbReference type="ARBA" id="ARBA00022519"/>
    </source>
</evidence>
<dbReference type="InterPro" id="IPR003593">
    <property type="entry name" value="AAA+_ATPase"/>
</dbReference>